<dbReference type="AlphaFoldDB" id="A0A7S4FSI1"/>
<reference evidence="1" key="1">
    <citation type="submission" date="2021-01" db="EMBL/GenBank/DDBJ databases">
        <authorList>
            <person name="Corre E."/>
            <person name="Pelletier E."/>
            <person name="Niang G."/>
            <person name="Scheremetjew M."/>
            <person name="Finn R."/>
            <person name="Kale V."/>
            <person name="Holt S."/>
            <person name="Cochrane G."/>
            <person name="Meng A."/>
            <person name="Brown T."/>
            <person name="Cohen L."/>
        </authorList>
    </citation>
    <scope>NUCLEOTIDE SEQUENCE</scope>
    <source>
        <strain evidence="1">CCMP1594</strain>
    </source>
</reference>
<protein>
    <submittedName>
        <fullName evidence="1">Uncharacterized protein</fullName>
    </submittedName>
</protein>
<sequence length="124" mass="13793">MPPALHLAKFSAVLFDHRVSFAYVEMCLWLKLSYRAPLNCSRIAKLLIPHHLRQTTLIFETFDLHFSYSCTMCRPLCGVSEGVRKGEKTCAKQDVPNQPSKAMSTCPALGAIDAPGGKGWHLSM</sequence>
<proteinExistence type="predicted"/>
<organism evidence="1">
    <name type="scientific">Eutreptiella gymnastica</name>
    <dbReference type="NCBI Taxonomy" id="73025"/>
    <lineage>
        <taxon>Eukaryota</taxon>
        <taxon>Discoba</taxon>
        <taxon>Euglenozoa</taxon>
        <taxon>Euglenida</taxon>
        <taxon>Spirocuta</taxon>
        <taxon>Euglenophyceae</taxon>
        <taxon>Eutreptiales</taxon>
        <taxon>Eutreptiaceae</taxon>
        <taxon>Eutreptiella</taxon>
    </lineage>
</organism>
<gene>
    <name evidence="1" type="ORF">EGYM00163_LOCUS22375</name>
</gene>
<evidence type="ECO:0000313" key="1">
    <source>
        <dbReference type="EMBL" id="CAE0811227.1"/>
    </source>
</evidence>
<dbReference type="EMBL" id="HBJA01063318">
    <property type="protein sequence ID" value="CAE0811227.1"/>
    <property type="molecule type" value="Transcribed_RNA"/>
</dbReference>
<name>A0A7S4FSI1_9EUGL</name>
<accession>A0A7S4FSI1</accession>